<protein>
    <recommendedName>
        <fullName evidence="2">Glyoxalase/fosfomycin resistance/dioxygenase domain-containing protein</fullName>
    </recommendedName>
</protein>
<dbReference type="PANTHER" id="PTHR33993">
    <property type="entry name" value="GLYOXALASE-RELATED"/>
    <property type="match status" value="1"/>
</dbReference>
<feature type="region of interest" description="Disordered" evidence="1">
    <location>
        <begin position="38"/>
        <end position="59"/>
    </location>
</feature>
<dbReference type="InterPro" id="IPR052164">
    <property type="entry name" value="Anthracycline_SecMetBiosynth"/>
</dbReference>
<sequence length="147" mass="16284">MTDWKPPKFGSPVWVGLAATEVSRAEEFYSTVFNWKFKPSSSTTTTTEEPKPEKAEQDHEVRQFDFNPDVFLSGGIQRVPESTGAFTAGRGGVCVYWLVEDVEKIGEVIEKAGGKMLSDVVKEGQAGLYRFFEDTEGNLGGVYQFLG</sequence>
<dbReference type="InterPro" id="IPR029068">
    <property type="entry name" value="Glyas_Bleomycin-R_OHBP_Dase"/>
</dbReference>
<feature type="compositionally biased region" description="Low complexity" evidence="1">
    <location>
        <begin position="38"/>
        <end position="47"/>
    </location>
</feature>
<dbReference type="EMBL" id="JAULSW010000005">
    <property type="protein sequence ID" value="KAK3380909.1"/>
    <property type="molecule type" value="Genomic_DNA"/>
</dbReference>
<dbReference type="Gene3D" id="3.10.180.10">
    <property type="entry name" value="2,3-Dihydroxybiphenyl 1,2-Dioxygenase, domain 1"/>
    <property type="match status" value="1"/>
</dbReference>
<dbReference type="Proteomes" id="UP001285441">
    <property type="component" value="Unassembled WGS sequence"/>
</dbReference>
<feature type="compositionally biased region" description="Basic and acidic residues" evidence="1">
    <location>
        <begin position="48"/>
        <end position="59"/>
    </location>
</feature>
<organism evidence="3 4">
    <name type="scientific">Podospora didyma</name>
    <dbReference type="NCBI Taxonomy" id="330526"/>
    <lineage>
        <taxon>Eukaryota</taxon>
        <taxon>Fungi</taxon>
        <taxon>Dikarya</taxon>
        <taxon>Ascomycota</taxon>
        <taxon>Pezizomycotina</taxon>
        <taxon>Sordariomycetes</taxon>
        <taxon>Sordariomycetidae</taxon>
        <taxon>Sordariales</taxon>
        <taxon>Podosporaceae</taxon>
        <taxon>Podospora</taxon>
    </lineage>
</organism>
<comment type="caution">
    <text evidence="3">The sequence shown here is derived from an EMBL/GenBank/DDBJ whole genome shotgun (WGS) entry which is preliminary data.</text>
</comment>
<dbReference type="AlphaFoldDB" id="A0AAE0NG85"/>
<dbReference type="InterPro" id="IPR004360">
    <property type="entry name" value="Glyas_Fos-R_dOase_dom"/>
</dbReference>
<evidence type="ECO:0000259" key="2">
    <source>
        <dbReference type="Pfam" id="PF00903"/>
    </source>
</evidence>
<proteinExistence type="predicted"/>
<name>A0AAE0NG85_9PEZI</name>
<gene>
    <name evidence="3" type="ORF">B0H63DRAFT_474573</name>
</gene>
<evidence type="ECO:0000313" key="3">
    <source>
        <dbReference type="EMBL" id="KAK3380909.1"/>
    </source>
</evidence>
<evidence type="ECO:0000256" key="1">
    <source>
        <dbReference type="SAM" id="MobiDB-lite"/>
    </source>
</evidence>
<dbReference type="Pfam" id="PF00903">
    <property type="entry name" value="Glyoxalase"/>
    <property type="match status" value="1"/>
</dbReference>
<accession>A0AAE0NG85</accession>
<reference evidence="3" key="2">
    <citation type="submission" date="2023-06" db="EMBL/GenBank/DDBJ databases">
        <authorList>
            <consortium name="Lawrence Berkeley National Laboratory"/>
            <person name="Haridas S."/>
            <person name="Hensen N."/>
            <person name="Bonometti L."/>
            <person name="Westerberg I."/>
            <person name="Brannstrom I.O."/>
            <person name="Guillou S."/>
            <person name="Cros-Aarteil S."/>
            <person name="Calhoun S."/>
            <person name="Kuo A."/>
            <person name="Mondo S."/>
            <person name="Pangilinan J."/>
            <person name="Riley R."/>
            <person name="LaButti K."/>
            <person name="Andreopoulos B."/>
            <person name="Lipzen A."/>
            <person name="Chen C."/>
            <person name="Yanf M."/>
            <person name="Daum C."/>
            <person name="Ng V."/>
            <person name="Clum A."/>
            <person name="Steindorff A."/>
            <person name="Ohm R."/>
            <person name="Martin F."/>
            <person name="Silar P."/>
            <person name="Natvig D."/>
            <person name="Lalanne C."/>
            <person name="Gautier V."/>
            <person name="Ament-velasquez S.L."/>
            <person name="Kruys A."/>
            <person name="Hutchinson M.I."/>
            <person name="Powell A.J."/>
            <person name="Barry K."/>
            <person name="Miller A.N."/>
            <person name="Grigoriev I.V."/>
            <person name="Debuchy R."/>
            <person name="Gladieux P."/>
            <person name="Thoren M.H."/>
            <person name="Johannesson H."/>
        </authorList>
    </citation>
    <scope>NUCLEOTIDE SEQUENCE</scope>
    <source>
        <strain evidence="3">CBS 232.78</strain>
    </source>
</reference>
<dbReference type="SUPFAM" id="SSF54593">
    <property type="entry name" value="Glyoxalase/Bleomycin resistance protein/Dihydroxybiphenyl dioxygenase"/>
    <property type="match status" value="1"/>
</dbReference>
<reference evidence="3" key="1">
    <citation type="journal article" date="2023" name="Mol. Phylogenet. Evol.">
        <title>Genome-scale phylogeny and comparative genomics of the fungal order Sordariales.</title>
        <authorList>
            <person name="Hensen N."/>
            <person name="Bonometti L."/>
            <person name="Westerberg I."/>
            <person name="Brannstrom I.O."/>
            <person name="Guillou S."/>
            <person name="Cros-Aarteil S."/>
            <person name="Calhoun S."/>
            <person name="Haridas S."/>
            <person name="Kuo A."/>
            <person name="Mondo S."/>
            <person name="Pangilinan J."/>
            <person name="Riley R."/>
            <person name="LaButti K."/>
            <person name="Andreopoulos B."/>
            <person name="Lipzen A."/>
            <person name="Chen C."/>
            <person name="Yan M."/>
            <person name="Daum C."/>
            <person name="Ng V."/>
            <person name="Clum A."/>
            <person name="Steindorff A."/>
            <person name="Ohm R.A."/>
            <person name="Martin F."/>
            <person name="Silar P."/>
            <person name="Natvig D.O."/>
            <person name="Lalanne C."/>
            <person name="Gautier V."/>
            <person name="Ament-Velasquez S.L."/>
            <person name="Kruys A."/>
            <person name="Hutchinson M.I."/>
            <person name="Powell A.J."/>
            <person name="Barry K."/>
            <person name="Miller A.N."/>
            <person name="Grigoriev I.V."/>
            <person name="Debuchy R."/>
            <person name="Gladieux P."/>
            <person name="Hiltunen Thoren M."/>
            <person name="Johannesson H."/>
        </authorList>
    </citation>
    <scope>NUCLEOTIDE SEQUENCE</scope>
    <source>
        <strain evidence="3">CBS 232.78</strain>
    </source>
</reference>
<evidence type="ECO:0000313" key="4">
    <source>
        <dbReference type="Proteomes" id="UP001285441"/>
    </source>
</evidence>
<feature type="domain" description="Glyoxalase/fosfomycin resistance/dioxygenase" evidence="2">
    <location>
        <begin position="14"/>
        <end position="139"/>
    </location>
</feature>
<keyword evidence="4" id="KW-1185">Reference proteome</keyword>